<dbReference type="SUPFAM" id="SSF53187">
    <property type="entry name" value="Zn-dependent exopeptidases"/>
    <property type="match status" value="1"/>
</dbReference>
<dbReference type="Pfam" id="PF01546">
    <property type="entry name" value="Peptidase_M20"/>
    <property type="match status" value="2"/>
</dbReference>
<dbReference type="PROSITE" id="PS00758">
    <property type="entry name" value="ARGE_DAPE_CPG2_1"/>
    <property type="match status" value="1"/>
</dbReference>
<evidence type="ECO:0000259" key="6">
    <source>
        <dbReference type="Pfam" id="PF07687"/>
    </source>
</evidence>
<dbReference type="PANTHER" id="PTHR43808">
    <property type="entry name" value="ACETYLORNITHINE DEACETYLASE"/>
    <property type="match status" value="1"/>
</dbReference>
<dbReference type="InterPro" id="IPR002933">
    <property type="entry name" value="Peptidase_M20"/>
</dbReference>
<dbReference type="SUPFAM" id="SSF55031">
    <property type="entry name" value="Bacterial exopeptidase dimerisation domain"/>
    <property type="match status" value="1"/>
</dbReference>
<sequence length="506" mass="52158">MVPDIASTNDPMDDPMDDPSSADRGEGARGAAPEAAGGEASPAAAAAPWLARWLDGRREAMVRLLEALVNRDSPSDHKPSLDEVATFLEGELTRRGAWVERVRQREAGDHLIARFFPAEGADPAGGRDPAATRDPGGAAAAGDPDDGTAAGRQQEPAAGRRGVLLLGHYDTVWPPGEAARRPFRREGARGYGPGAFDMKGGIVIALAALDALAALARAQAARATAAGAAEAGSAGAAGGTAVVLPPVTLLLTADEETGSRTSRALIEALARQHQAVLVLEPAAGDRLKTARKGVGDFRLVVEGREAHAGNDPGRGVSAVEELARQVLRLHALTDPGRGTTVNVGVVRGGLRPNVVAGRAEAAVDVRVPSMAEARRLEELFRRWEPVHPAARVRLLGSFSRPPMEFTPANRALFRRAKAVGSWLGMTVEGAAVGGASDGNFTSALGIPTLDGLGAVGDGAHAPDEHVDLDALPRRAALLAALVLDLGVRPLDDPSGDPGGDGKAVAP</sequence>
<comment type="cofactor">
    <cofactor evidence="1">
        <name>Zn(2+)</name>
        <dbReference type="ChEBI" id="CHEBI:29105"/>
    </cofactor>
</comment>
<proteinExistence type="predicted"/>
<reference evidence="7 8" key="1">
    <citation type="submission" date="2023-08" db="EMBL/GenBank/DDBJ databases">
        <title>Genome sequence of Thermaerobacter compostii strain Ins1, a spore-forming filamentous bacterium isolated from a deep geothermal reservoir.</title>
        <authorList>
            <person name="Bregnard D."/>
            <person name="Gonzalez D."/>
            <person name="Junier P."/>
        </authorList>
    </citation>
    <scope>NUCLEOTIDE SEQUENCE [LARGE SCALE GENOMIC DNA]</scope>
    <source>
        <strain evidence="7 8">Ins1</strain>
    </source>
</reference>
<feature type="compositionally biased region" description="Low complexity" evidence="5">
    <location>
        <begin position="29"/>
        <end position="45"/>
    </location>
</feature>
<evidence type="ECO:0000313" key="8">
    <source>
        <dbReference type="Proteomes" id="UP001304683"/>
    </source>
</evidence>
<dbReference type="RefSeq" id="WP_318751518.1">
    <property type="nucleotide sequence ID" value="NZ_CP132508.1"/>
</dbReference>
<feature type="compositionally biased region" description="Low complexity" evidence="5">
    <location>
        <begin position="118"/>
        <end position="152"/>
    </location>
</feature>
<name>A0ABZ0QTH1_9FIRM</name>
<evidence type="ECO:0000256" key="5">
    <source>
        <dbReference type="SAM" id="MobiDB-lite"/>
    </source>
</evidence>
<protein>
    <submittedName>
        <fullName evidence="7">M20 family metallopeptidase</fullName>
    </submittedName>
</protein>
<evidence type="ECO:0000256" key="2">
    <source>
        <dbReference type="ARBA" id="ARBA00022723"/>
    </source>
</evidence>
<organism evidence="7 8">
    <name type="scientific">Thermaerobacter composti</name>
    <dbReference type="NCBI Taxonomy" id="554949"/>
    <lineage>
        <taxon>Bacteria</taxon>
        <taxon>Bacillati</taxon>
        <taxon>Bacillota</taxon>
        <taxon>Clostridia</taxon>
        <taxon>Eubacteriales</taxon>
        <taxon>Clostridiales Family XVII. Incertae Sedis</taxon>
        <taxon>Thermaerobacter</taxon>
    </lineage>
</organism>
<keyword evidence="4" id="KW-0862">Zinc</keyword>
<dbReference type="InterPro" id="IPR050072">
    <property type="entry name" value="Peptidase_M20A"/>
</dbReference>
<dbReference type="InterPro" id="IPR036264">
    <property type="entry name" value="Bact_exopeptidase_dim_dom"/>
</dbReference>
<dbReference type="Pfam" id="PF07687">
    <property type="entry name" value="M20_dimer"/>
    <property type="match status" value="1"/>
</dbReference>
<dbReference type="Proteomes" id="UP001304683">
    <property type="component" value="Chromosome"/>
</dbReference>
<gene>
    <name evidence="7" type="ORF">Q5761_05750</name>
</gene>
<keyword evidence="2" id="KW-0479">Metal-binding</keyword>
<feature type="region of interest" description="Disordered" evidence="5">
    <location>
        <begin position="1"/>
        <end position="45"/>
    </location>
</feature>
<dbReference type="InterPro" id="IPR001261">
    <property type="entry name" value="ArgE/DapE_CS"/>
</dbReference>
<evidence type="ECO:0000256" key="1">
    <source>
        <dbReference type="ARBA" id="ARBA00001947"/>
    </source>
</evidence>
<accession>A0ABZ0QTH1</accession>
<dbReference type="InterPro" id="IPR011650">
    <property type="entry name" value="Peptidase_M20_dimer"/>
</dbReference>
<evidence type="ECO:0000256" key="3">
    <source>
        <dbReference type="ARBA" id="ARBA00022801"/>
    </source>
</evidence>
<dbReference type="Gene3D" id="3.40.630.10">
    <property type="entry name" value="Zn peptidases"/>
    <property type="match status" value="2"/>
</dbReference>
<evidence type="ECO:0000256" key="4">
    <source>
        <dbReference type="ARBA" id="ARBA00022833"/>
    </source>
</evidence>
<dbReference type="Gene3D" id="3.30.70.360">
    <property type="match status" value="1"/>
</dbReference>
<feature type="region of interest" description="Disordered" evidence="5">
    <location>
        <begin position="118"/>
        <end position="157"/>
    </location>
</feature>
<dbReference type="CDD" id="cd03885">
    <property type="entry name" value="M20_CPDG2"/>
    <property type="match status" value="1"/>
</dbReference>
<keyword evidence="8" id="KW-1185">Reference proteome</keyword>
<keyword evidence="3" id="KW-0378">Hydrolase</keyword>
<feature type="domain" description="Peptidase M20 dimerisation" evidence="6">
    <location>
        <begin position="289"/>
        <end position="382"/>
    </location>
</feature>
<dbReference type="PANTHER" id="PTHR43808:SF9">
    <property type="entry name" value="BLL0789 PROTEIN"/>
    <property type="match status" value="1"/>
</dbReference>
<dbReference type="EMBL" id="CP132508">
    <property type="protein sequence ID" value="WPD20132.1"/>
    <property type="molecule type" value="Genomic_DNA"/>
</dbReference>
<evidence type="ECO:0000313" key="7">
    <source>
        <dbReference type="EMBL" id="WPD20132.1"/>
    </source>
</evidence>